<proteinExistence type="inferred from homology"/>
<evidence type="ECO:0000313" key="12">
    <source>
        <dbReference type="EMBL" id="XDJ69858.1"/>
    </source>
</evidence>
<evidence type="ECO:0000313" key="11">
    <source>
        <dbReference type="EMBL" id="XDJ51418.1"/>
    </source>
</evidence>
<dbReference type="EC" id="2.1.1.-" evidence="8"/>
<feature type="domain" description="DNA methylase N-4/N-6" evidence="9">
    <location>
        <begin position="33"/>
        <end position="287"/>
    </location>
</feature>
<dbReference type="FunFam" id="3.40.50.150:FF:001210">
    <property type="entry name" value="Modification methylase PvuII"/>
    <property type="match status" value="1"/>
</dbReference>
<gene>
    <name evidence="12" type="ORF">ABRY94_03385</name>
    <name evidence="10" type="ORF">ABRZ04_01755</name>
    <name evidence="13" type="ORF">ABRZ07_03085</name>
    <name evidence="11" type="ORF">ABRZ09_06155</name>
</gene>
<evidence type="ECO:0000256" key="4">
    <source>
        <dbReference type="ARBA" id="ARBA00022691"/>
    </source>
</evidence>
<comment type="similarity">
    <text evidence="1">Belongs to the N(4)/N(6)-methyltransferase family. N(4) subfamily.</text>
</comment>
<evidence type="ECO:0000256" key="6">
    <source>
        <dbReference type="ARBA" id="ARBA00023125"/>
    </source>
</evidence>
<dbReference type="GO" id="GO:0003677">
    <property type="term" value="F:DNA binding"/>
    <property type="evidence" value="ECO:0007669"/>
    <property type="project" value="UniProtKB-KW"/>
</dbReference>
<evidence type="ECO:0000313" key="13">
    <source>
        <dbReference type="EMBL" id="XDJ80503.1"/>
    </source>
</evidence>
<dbReference type="GO" id="GO:0008170">
    <property type="term" value="F:N-methyltransferase activity"/>
    <property type="evidence" value="ECO:0007669"/>
    <property type="project" value="InterPro"/>
</dbReference>
<dbReference type="EMBL" id="CP158255">
    <property type="protein sequence ID" value="XDJ51418.1"/>
    <property type="molecule type" value="Genomic_DNA"/>
</dbReference>
<dbReference type="Pfam" id="PF01555">
    <property type="entry name" value="N6_N4_Mtase"/>
    <property type="match status" value="1"/>
</dbReference>
<dbReference type="EMBL" id="CP158254">
    <property type="protein sequence ID" value="XDJ47825.1"/>
    <property type="molecule type" value="Genomic_DNA"/>
</dbReference>
<comment type="catalytic activity">
    <reaction evidence="7">
        <text>a 2'-deoxycytidine in DNA + S-adenosyl-L-methionine = an N(4)-methyl-2'-deoxycytidine in DNA + S-adenosyl-L-homocysteine + H(+)</text>
        <dbReference type="Rhea" id="RHEA:16857"/>
        <dbReference type="Rhea" id="RHEA-COMP:11369"/>
        <dbReference type="Rhea" id="RHEA-COMP:13674"/>
        <dbReference type="ChEBI" id="CHEBI:15378"/>
        <dbReference type="ChEBI" id="CHEBI:57856"/>
        <dbReference type="ChEBI" id="CHEBI:59789"/>
        <dbReference type="ChEBI" id="CHEBI:85452"/>
        <dbReference type="ChEBI" id="CHEBI:137933"/>
        <dbReference type="EC" id="2.1.1.113"/>
    </reaction>
</comment>
<dbReference type="AlphaFoldDB" id="A0AB39D0U0"/>
<evidence type="ECO:0000256" key="7">
    <source>
        <dbReference type="ARBA" id="ARBA00049120"/>
    </source>
</evidence>
<dbReference type="InterPro" id="IPR002941">
    <property type="entry name" value="DNA_methylase_N4/N6"/>
</dbReference>
<dbReference type="InterPro" id="IPR029063">
    <property type="entry name" value="SAM-dependent_MTases_sf"/>
</dbReference>
<keyword evidence="5" id="KW-0680">Restriction system</keyword>
<dbReference type="GO" id="GO:0032259">
    <property type="term" value="P:methylation"/>
    <property type="evidence" value="ECO:0007669"/>
    <property type="project" value="UniProtKB-KW"/>
</dbReference>
<name>A0AB39D0U0_9BURK</name>
<dbReference type="PRINTS" id="PR00508">
    <property type="entry name" value="S21N4MTFRASE"/>
</dbReference>
<reference evidence="10" key="1">
    <citation type="submission" date="2024-05" db="EMBL/GenBank/DDBJ databases">
        <authorList>
            <person name="Luo Y.-C."/>
            <person name="Nicholds J."/>
            <person name="Mortimer T."/>
            <person name="Maboni G."/>
        </authorList>
    </citation>
    <scope>NUCLEOTIDE SEQUENCE</scope>
    <source>
        <strain evidence="13">141555</strain>
        <strain evidence="12">144863</strain>
        <strain evidence="11">151108</strain>
        <strain evidence="10">151836</strain>
    </source>
</reference>
<dbReference type="GO" id="GO:0009307">
    <property type="term" value="P:DNA restriction-modification system"/>
    <property type="evidence" value="ECO:0007669"/>
    <property type="project" value="UniProtKB-KW"/>
</dbReference>
<dbReference type="REBASE" id="857569">
    <property type="entry name" value="M.Cgi8ORF6155P"/>
</dbReference>
<dbReference type="EMBL" id="CP158267">
    <property type="protein sequence ID" value="XDJ80503.1"/>
    <property type="molecule type" value="Genomic_DNA"/>
</dbReference>
<keyword evidence="2 10" id="KW-0489">Methyltransferase</keyword>
<dbReference type="InterPro" id="IPR001091">
    <property type="entry name" value="RM_Methyltransferase"/>
</dbReference>
<dbReference type="GO" id="GO:0015667">
    <property type="term" value="F:site-specific DNA-methyltransferase (cytosine-N4-specific) activity"/>
    <property type="evidence" value="ECO:0007669"/>
    <property type="project" value="UniProtKB-EC"/>
</dbReference>
<accession>A0AB39D0U0</accession>
<evidence type="ECO:0000259" key="9">
    <source>
        <dbReference type="Pfam" id="PF01555"/>
    </source>
</evidence>
<keyword evidence="3 10" id="KW-0808">Transferase</keyword>
<keyword evidence="4" id="KW-0949">S-adenosyl-L-methionine</keyword>
<dbReference type="REBASE" id="857593">
    <property type="entry name" value="M.Cgi6ORF1755P"/>
</dbReference>
<keyword evidence="6" id="KW-0238">DNA-binding</keyword>
<evidence type="ECO:0000256" key="1">
    <source>
        <dbReference type="ARBA" id="ARBA00010203"/>
    </source>
</evidence>
<dbReference type="SUPFAM" id="SSF53335">
    <property type="entry name" value="S-adenosyl-L-methionine-dependent methyltransferases"/>
    <property type="match status" value="1"/>
</dbReference>
<evidence type="ECO:0000313" key="10">
    <source>
        <dbReference type="EMBL" id="XDJ47825.1"/>
    </source>
</evidence>
<evidence type="ECO:0000256" key="2">
    <source>
        <dbReference type="ARBA" id="ARBA00022603"/>
    </source>
</evidence>
<organism evidence="10">
    <name type="scientific">Castellaniella ginsengisoli</name>
    <dbReference type="NCBI Taxonomy" id="546114"/>
    <lineage>
        <taxon>Bacteria</taxon>
        <taxon>Pseudomonadati</taxon>
        <taxon>Pseudomonadota</taxon>
        <taxon>Betaproteobacteria</taxon>
        <taxon>Burkholderiales</taxon>
        <taxon>Alcaligenaceae</taxon>
        <taxon>Castellaniella</taxon>
    </lineage>
</organism>
<protein>
    <recommendedName>
        <fullName evidence="8">Methyltransferase</fullName>
        <ecNumber evidence="8">2.1.1.-</ecNumber>
    </recommendedName>
</protein>
<sequence length="329" mass="37296">MFDNFSPAYSTCKGATYIGDSRELLAEMPDGSVNLVMTSPPFALQRQKEYGNLDQHEYIDWFLDFARLVHRKLKDDGSFVVDFGGAYMKGVPARSLYNFRVMIRMVDELGFFLAEDFYWFNPSKLPSPIEWVNKRKLRVKDSVNTVWWFSKTEWPKSDITKVLVPYSDRMKKLIEDPDKFYTPKVRPSGHDIGKGFAKDNGGAIPPNLLQISNSESSGPYLSGCKAVGIKGHPARFPTKLPEFFIRMLTDPDDLVVDIFGGSNTTGQVAEAEGRRWMTFEALPEYVGASAFRFLDKGVTPDVMKALYERIVAGESVVLEEYRRQSSLAL</sequence>
<dbReference type="RefSeq" id="WP_368640137.1">
    <property type="nucleotide sequence ID" value="NZ_CP158254.1"/>
</dbReference>
<dbReference type="REBASE" id="857602">
    <property type="entry name" value="M.Cgi5ORF3085P"/>
</dbReference>
<dbReference type="InterPro" id="IPR017985">
    <property type="entry name" value="MeTrfase_CN4_CS"/>
</dbReference>
<evidence type="ECO:0000256" key="8">
    <source>
        <dbReference type="RuleBase" id="RU362026"/>
    </source>
</evidence>
<dbReference type="REBASE" id="857567">
    <property type="entry name" value="M.Cgi3ORF3385P"/>
</dbReference>
<evidence type="ECO:0000256" key="3">
    <source>
        <dbReference type="ARBA" id="ARBA00022679"/>
    </source>
</evidence>
<dbReference type="EMBL" id="CP158262">
    <property type="protein sequence ID" value="XDJ69858.1"/>
    <property type="molecule type" value="Genomic_DNA"/>
</dbReference>
<evidence type="ECO:0000256" key="5">
    <source>
        <dbReference type="ARBA" id="ARBA00022747"/>
    </source>
</evidence>
<dbReference type="PROSITE" id="PS00093">
    <property type="entry name" value="N4_MTASE"/>
    <property type="match status" value="1"/>
</dbReference>
<dbReference type="Gene3D" id="3.40.50.150">
    <property type="entry name" value="Vaccinia Virus protein VP39"/>
    <property type="match status" value="1"/>
</dbReference>